<name>A0ABT1FIB7_9BACT</name>
<accession>A0ABT1FIB7</accession>
<comment type="caution">
    <text evidence="1">The sequence shown here is derived from an EMBL/GenBank/DDBJ whole genome shotgun (WGS) entry which is preliminary data.</text>
</comment>
<gene>
    <name evidence="1" type="ORF">NCI00_03660</name>
</gene>
<sequence length="95" mass="11093">MIEIIISLNLPKKQKAMAATATLRKQRLMLDIQVTPKQKKALMSVLKALDIEIKQRELTEEEEDTALYLAMEEGKKEGRATEKEKEDFEKWLFQK</sequence>
<dbReference type="Proteomes" id="UP001204772">
    <property type="component" value="Unassembled WGS sequence"/>
</dbReference>
<proteinExistence type="predicted"/>
<keyword evidence="2" id="KW-1185">Reference proteome</keyword>
<protein>
    <submittedName>
        <fullName evidence="1">Uncharacterized protein</fullName>
    </submittedName>
</protein>
<dbReference type="EMBL" id="JAMZEL010000001">
    <property type="protein sequence ID" value="MCP1381501.1"/>
    <property type="molecule type" value="Genomic_DNA"/>
</dbReference>
<evidence type="ECO:0000313" key="2">
    <source>
        <dbReference type="Proteomes" id="UP001204772"/>
    </source>
</evidence>
<evidence type="ECO:0000313" key="1">
    <source>
        <dbReference type="EMBL" id="MCP1381501.1"/>
    </source>
</evidence>
<reference evidence="1 2" key="1">
    <citation type="submission" date="2022-06" db="EMBL/GenBank/DDBJ databases">
        <title>Runella sp. S5 genome sequencing.</title>
        <authorList>
            <person name="Park S."/>
        </authorList>
    </citation>
    <scope>NUCLEOTIDE SEQUENCE [LARGE SCALE GENOMIC DNA]</scope>
    <source>
        <strain evidence="1 2">S5</strain>
    </source>
</reference>
<dbReference type="RefSeq" id="WP_253525113.1">
    <property type="nucleotide sequence ID" value="NZ_JAMZEL010000001.1"/>
</dbReference>
<organism evidence="1 2">
    <name type="scientific">Runella salmonicolor</name>
    <dbReference type="NCBI Taxonomy" id="2950278"/>
    <lineage>
        <taxon>Bacteria</taxon>
        <taxon>Pseudomonadati</taxon>
        <taxon>Bacteroidota</taxon>
        <taxon>Cytophagia</taxon>
        <taxon>Cytophagales</taxon>
        <taxon>Spirosomataceae</taxon>
        <taxon>Runella</taxon>
    </lineage>
</organism>